<dbReference type="EMBL" id="BJHX01000001">
    <property type="protein sequence ID" value="GDY68132.1"/>
    <property type="molecule type" value="Genomic_DNA"/>
</dbReference>
<reference evidence="3 6" key="3">
    <citation type="submission" date="2019-04" db="EMBL/GenBank/DDBJ databases">
        <title>Draft genome sequences of Streptomyces avermitilis NBRC 14893.</title>
        <authorList>
            <person name="Komaki H."/>
            <person name="Tamura T."/>
            <person name="Hosoyama A."/>
        </authorList>
    </citation>
    <scope>NUCLEOTIDE SEQUENCE [LARGE SCALE GENOMIC DNA]</scope>
    <source>
        <strain evidence="3 6">NBRC 14893</strain>
    </source>
</reference>
<evidence type="ECO:0000313" key="4">
    <source>
        <dbReference type="EMBL" id="GDY71524.1"/>
    </source>
</evidence>
<dbReference type="RefSeq" id="WP_242432169.1">
    <property type="nucleotide sequence ID" value="NZ_BAABTN010000034.1"/>
</dbReference>
<dbReference type="EMBL" id="LC315614">
    <property type="protein sequence ID" value="BBA21092.1"/>
    <property type="molecule type" value="Genomic_DNA"/>
</dbReference>
<dbReference type="Proteomes" id="UP000299211">
    <property type="component" value="Unassembled WGS sequence"/>
</dbReference>
<evidence type="ECO:0000313" key="5">
    <source>
        <dbReference type="Proteomes" id="UP000299211"/>
    </source>
</evidence>
<sequence>MGGKGAPLPIMTANPPSADDKKTISAMNEYTKARNETLHTAQHARLVAAEQLQGLYAQVTSKDDSVSQGDKITLADALRGLYAYDAEDTRASGNKARTLLDDAKAEQRAAKQELRTERRAYQKAGKDLPAKSAYRDAVAQVESLEDDIARADHGSASLPYDRQLNVKLADAADALRLGKGLERVPEFLKEIPLLDVAAAAACGLVEAKDDHDKGWSWQHSVTVDVGAAVGGLAAGAAITAALPVEGAVAVAAVGVGSAIVATSVLDHTFHEH</sequence>
<protein>
    <submittedName>
        <fullName evidence="2">Uncharacterized protein</fullName>
    </submittedName>
</protein>
<evidence type="ECO:0000256" key="1">
    <source>
        <dbReference type="SAM" id="MobiDB-lite"/>
    </source>
</evidence>
<organism evidence="2">
    <name type="scientific">Streptomyces avermitilis</name>
    <dbReference type="NCBI Taxonomy" id="33903"/>
    <lineage>
        <taxon>Bacteria</taxon>
        <taxon>Bacillati</taxon>
        <taxon>Actinomycetota</taxon>
        <taxon>Actinomycetes</taxon>
        <taxon>Kitasatosporales</taxon>
        <taxon>Streptomycetaceae</taxon>
        <taxon>Streptomyces</taxon>
    </lineage>
</organism>
<feature type="region of interest" description="Disordered" evidence="1">
    <location>
        <begin position="1"/>
        <end position="21"/>
    </location>
</feature>
<reference evidence="2" key="1">
    <citation type="submission" date="2017-08" db="EMBL/GenBank/DDBJ databases">
        <title>Disruption of autoregulator-receptor homologue AvaR3 activates the production of cryptic phthoxazolin A in Streptomyces avermitilis.</title>
        <authorList>
            <person name="Suroto D.A."/>
            <person name="Kitani S."/>
            <person name="Miyamoto K."/>
            <person name="Sakihama Y."/>
            <person name="Arai M."/>
            <person name="Ikeda H."/>
            <person name="Nihira T."/>
        </authorList>
    </citation>
    <scope>NUCLEOTIDE SEQUENCE</scope>
    <source>
        <strain evidence="2">KA-320</strain>
    </source>
</reference>
<evidence type="ECO:0000313" key="2">
    <source>
        <dbReference type="EMBL" id="BBA21092.1"/>
    </source>
</evidence>
<dbReference type="EMBL" id="BJHY01000001">
    <property type="protein sequence ID" value="GDY71524.1"/>
    <property type="molecule type" value="Genomic_DNA"/>
</dbReference>
<evidence type="ECO:0000313" key="6">
    <source>
        <dbReference type="Proteomes" id="UP000302139"/>
    </source>
</evidence>
<evidence type="ECO:0000313" key="3">
    <source>
        <dbReference type="EMBL" id="GDY68132.1"/>
    </source>
</evidence>
<proteinExistence type="predicted"/>
<accession>A0A224AV16</accession>
<name>A0A224AV16_STRAX</name>
<dbReference type="Proteomes" id="UP000302139">
    <property type="component" value="Unassembled WGS sequence"/>
</dbReference>
<gene>
    <name evidence="3" type="ORF">SAV14893_075250</name>
    <name evidence="4" type="ORF">SAV31267_010090</name>
</gene>
<dbReference type="AlphaFoldDB" id="A0A224AV16"/>
<reference evidence="4 5" key="2">
    <citation type="submission" date="2019-04" db="EMBL/GenBank/DDBJ databases">
        <title>Draft genome sequences of Streptomyces avermitilis ATCC 31267.</title>
        <authorList>
            <person name="Komaki H."/>
            <person name="Tamura T."/>
            <person name="Hosoyama A."/>
        </authorList>
    </citation>
    <scope>NUCLEOTIDE SEQUENCE [LARGE SCALE GENOMIC DNA]</scope>
    <source>
        <strain evidence="4 5">ATCC 31267</strain>
    </source>
</reference>